<dbReference type="PROSITE" id="PS51192">
    <property type="entry name" value="HELICASE_ATP_BIND_1"/>
    <property type="match status" value="1"/>
</dbReference>
<dbReference type="InterPro" id="IPR004473">
    <property type="entry name" value="Restrct_endonuc_typeI_HsdR"/>
</dbReference>
<dbReference type="Gene3D" id="3.90.1570.50">
    <property type="match status" value="1"/>
</dbReference>
<dbReference type="GO" id="GO:0009307">
    <property type="term" value="P:DNA restriction-modification system"/>
    <property type="evidence" value="ECO:0007669"/>
    <property type="project" value="UniProtKB-KW"/>
</dbReference>
<dbReference type="EMBL" id="CP027062">
    <property type="protein sequence ID" value="AVI50932.1"/>
    <property type="molecule type" value="Genomic_DNA"/>
</dbReference>
<evidence type="ECO:0000313" key="13">
    <source>
        <dbReference type="Proteomes" id="UP000238442"/>
    </source>
</evidence>
<comment type="function">
    <text evidence="10">Subunit R is required for both nuclease and ATPase activities, but not for modification.</text>
</comment>
<evidence type="ECO:0000256" key="2">
    <source>
        <dbReference type="ARBA" id="ARBA00008598"/>
    </source>
</evidence>
<keyword evidence="3" id="KW-0540">Nuclease</keyword>
<evidence type="ECO:0000256" key="10">
    <source>
        <dbReference type="RuleBase" id="RU364115"/>
    </source>
</evidence>
<dbReference type="REBASE" id="234499">
    <property type="entry name" value="AspRR438ORF6965P"/>
</dbReference>
<protein>
    <recommendedName>
        <fullName evidence="10">Type I restriction enzyme endonuclease subunit</fullName>
        <shortName evidence="10">R protein</shortName>
        <ecNumber evidence="10">3.1.21.3</ecNumber>
    </recommendedName>
</protein>
<organism evidence="12 13">
    <name type="scientific">Pukyongia salina</name>
    <dbReference type="NCBI Taxonomy" id="2094025"/>
    <lineage>
        <taxon>Bacteria</taxon>
        <taxon>Pseudomonadati</taxon>
        <taxon>Bacteroidota</taxon>
        <taxon>Flavobacteriia</taxon>
        <taxon>Flavobacteriales</taxon>
        <taxon>Flavobacteriaceae</taxon>
        <taxon>Pukyongia</taxon>
    </lineage>
</organism>
<evidence type="ECO:0000256" key="5">
    <source>
        <dbReference type="ARBA" id="ARBA00022747"/>
    </source>
</evidence>
<keyword evidence="5 10" id="KW-0680">Restriction system</keyword>
<dbReference type="SMART" id="SM00487">
    <property type="entry name" value="DEXDc"/>
    <property type="match status" value="1"/>
</dbReference>
<keyword evidence="4 10" id="KW-0547">Nucleotide-binding</keyword>
<dbReference type="Proteomes" id="UP000238442">
    <property type="component" value="Chromosome"/>
</dbReference>
<evidence type="ECO:0000259" key="11">
    <source>
        <dbReference type="PROSITE" id="PS51192"/>
    </source>
</evidence>
<evidence type="ECO:0000256" key="3">
    <source>
        <dbReference type="ARBA" id="ARBA00022722"/>
    </source>
</evidence>
<keyword evidence="7 10" id="KW-0378">Hydrolase</keyword>
<dbReference type="AlphaFoldDB" id="A0A2S0HW97"/>
<evidence type="ECO:0000256" key="4">
    <source>
        <dbReference type="ARBA" id="ARBA00022741"/>
    </source>
</evidence>
<reference evidence="12 13" key="1">
    <citation type="submission" date="2018-02" db="EMBL/GenBank/DDBJ databases">
        <title>Genomic analysis of the strain RR4-38 isolated from a seawater recirculating aquaculture system.</title>
        <authorList>
            <person name="Kim Y.-S."/>
            <person name="Jang Y.H."/>
            <person name="Kim K.-H."/>
        </authorList>
    </citation>
    <scope>NUCLEOTIDE SEQUENCE [LARGE SCALE GENOMIC DNA]</scope>
    <source>
        <strain evidence="12 13">RR4-38</strain>
    </source>
</reference>
<evidence type="ECO:0000256" key="1">
    <source>
        <dbReference type="ARBA" id="ARBA00000851"/>
    </source>
</evidence>
<dbReference type="InterPro" id="IPR021810">
    <property type="entry name" value="T1RH-like_C"/>
</dbReference>
<keyword evidence="9 10" id="KW-0238">DNA-binding</keyword>
<evidence type="ECO:0000256" key="8">
    <source>
        <dbReference type="ARBA" id="ARBA00022840"/>
    </source>
</evidence>
<evidence type="ECO:0000256" key="9">
    <source>
        <dbReference type="ARBA" id="ARBA00023125"/>
    </source>
</evidence>
<dbReference type="Pfam" id="PF22679">
    <property type="entry name" value="T1R_D3-like"/>
    <property type="match status" value="1"/>
</dbReference>
<dbReference type="NCBIfam" id="TIGR00348">
    <property type="entry name" value="hsdR"/>
    <property type="match status" value="1"/>
</dbReference>
<keyword evidence="13" id="KW-1185">Reference proteome</keyword>
<dbReference type="InterPro" id="IPR027417">
    <property type="entry name" value="P-loop_NTPase"/>
</dbReference>
<gene>
    <name evidence="12" type="ORF">C5O00_06980</name>
</gene>
<dbReference type="InterPro" id="IPR007409">
    <property type="entry name" value="Restrct_endonuc_type1_HsdR_N"/>
</dbReference>
<dbReference type="EC" id="3.1.21.3" evidence="10"/>
<dbReference type="GO" id="GO:0003677">
    <property type="term" value="F:DNA binding"/>
    <property type="evidence" value="ECO:0007669"/>
    <property type="project" value="UniProtKB-KW"/>
</dbReference>
<dbReference type="KEGG" id="aue:C5O00_06980"/>
<evidence type="ECO:0000256" key="7">
    <source>
        <dbReference type="ARBA" id="ARBA00022801"/>
    </source>
</evidence>
<dbReference type="SUPFAM" id="SSF52540">
    <property type="entry name" value="P-loop containing nucleoside triphosphate hydrolases"/>
    <property type="match status" value="2"/>
</dbReference>
<dbReference type="InterPro" id="IPR040980">
    <property type="entry name" value="SWI2_SNF2"/>
</dbReference>
<dbReference type="Pfam" id="PF18766">
    <property type="entry name" value="SWI2_SNF2"/>
    <property type="match status" value="1"/>
</dbReference>
<name>A0A2S0HW97_9FLAO</name>
<feature type="domain" description="Helicase ATP-binding" evidence="11">
    <location>
        <begin position="277"/>
        <end position="452"/>
    </location>
</feature>
<dbReference type="Pfam" id="PF04313">
    <property type="entry name" value="HSDR_N"/>
    <property type="match status" value="1"/>
</dbReference>
<comment type="subunit">
    <text evidence="10">The type I restriction/modification system is composed of three polypeptides R, M and S.</text>
</comment>
<dbReference type="InterPro" id="IPR055180">
    <property type="entry name" value="HsdR_RecA-like_helicase_dom_2"/>
</dbReference>
<dbReference type="CDD" id="cd22332">
    <property type="entry name" value="HsdR_N"/>
    <property type="match status" value="1"/>
</dbReference>
<dbReference type="RefSeq" id="WP_105216138.1">
    <property type="nucleotide sequence ID" value="NZ_CP027062.1"/>
</dbReference>
<keyword evidence="8 10" id="KW-0067">ATP-binding</keyword>
<proteinExistence type="inferred from homology"/>
<dbReference type="Gene3D" id="3.40.50.300">
    <property type="entry name" value="P-loop containing nucleotide triphosphate hydrolases"/>
    <property type="match status" value="2"/>
</dbReference>
<accession>A0A2S0HW97</accession>
<comment type="similarity">
    <text evidence="2 10">Belongs to the HsdR family.</text>
</comment>
<dbReference type="CDD" id="cd18800">
    <property type="entry name" value="SF2_C_EcoR124I-like"/>
    <property type="match status" value="1"/>
</dbReference>
<dbReference type="PANTHER" id="PTHR30195">
    <property type="entry name" value="TYPE I SITE-SPECIFIC DEOXYRIBONUCLEASE PROTEIN SUBUNIT M AND R"/>
    <property type="match status" value="1"/>
</dbReference>
<dbReference type="InterPro" id="IPR051268">
    <property type="entry name" value="Type-I_R_enzyme_R_subunit"/>
</dbReference>
<dbReference type="GO" id="GO:0005524">
    <property type="term" value="F:ATP binding"/>
    <property type="evidence" value="ECO:0007669"/>
    <property type="project" value="UniProtKB-KW"/>
</dbReference>
<dbReference type="CDD" id="cd18030">
    <property type="entry name" value="DEXHc_RE_I_HsdR"/>
    <property type="match status" value="1"/>
</dbReference>
<dbReference type="InterPro" id="IPR014001">
    <property type="entry name" value="Helicase_ATP-bd"/>
</dbReference>
<comment type="catalytic activity">
    <reaction evidence="1 10">
        <text>Endonucleolytic cleavage of DNA to give random double-stranded fragments with terminal 5'-phosphates, ATP is simultaneously hydrolyzed.</text>
        <dbReference type="EC" id="3.1.21.3"/>
    </reaction>
</comment>
<keyword evidence="6 12" id="KW-0255">Endonuclease</keyword>
<dbReference type="OrthoDB" id="9758243at2"/>
<sequence>MTYLLEHTVQKAAIEWLQELGYTYQEGNSLERDLKKVVLENELRSFLQNTYPKVPATAIDEAFAAFTQNQGMDLDHRNRDFHRKMTQGVSVTWKDAQGKEQAKHIYPINYIQPDKNNFLCTDEVTIVGKNTRRTDLLIYINGLPLIVFEFKNMFDKEVDIDNAHRQIGHYMLDIPQLFDYNAITVISDGMQALHGMYSSSFKWFAPWKSLHGDDLVQKSELQLETLLKGLFPKETLLNYLQNFIFHEDHNGKIIKKGAKYHQFWGINKAVESAIRNIKPIGDGRLGVIWHTQGSGKSISMAILTGILRQLPEMKNPTIVIQVDRSDLDQQLYENFVLCKDLVGDVGHADTTDELRDLLSAEGGGVIFTTIEKFRLKELEDGKEEQHPVLSERFNLIVMADEAHRTQYGFKDGGFAQNIRRAVPNASFIGFTGTPVDSKDADTEQVFGKTIHTYDIKQAVEDGATVPIYYEPKMVPLNIKEKFTKKLEEVAETEEEEGTNAVWAAIEDAAGAEDRVRRVAKDILTHFKAREETLEGKAMIVCMSRRNCVKMYDAISVLEGCPEIAVIMTSNISKDPKSWNPHVRTKDAMEAIKKRFRNPDDPLKMVIVRDMWLTGFDAPCAHTMYVDKIMKSHNLMQAIARVNRVFEDKPNGLVVDFIGISDHLAKATKKYTGSGGEGKPTIDLEAAVNLCLEQFAEVIRLVGGFNIDEVNTKSDAEKLKWSNELVNKLLETDVITDEFLNEERKLSELVAMTNSDKRIWAIQEEVSVIQKIRQVIRKIKNPPAIQRKKNDRIKDLISKSIESNEIVDLAQMFNLDKIDISIIDDRFQAIVKEKGSENIKVELLRRIINDELKVRMSKNIRRMSTLKEELESVLSRYHKNSLDSIAAIKHLLDIANEFKNDDQRTIELGLTEDELAFYDLLAANKKILNEAGPIQDLVHKVVASVKKNLQLDWSKKENARAAIRLAVKKELKGKVPFSSLDQLLKEVIEQAEGQYKDWPLVG</sequence>
<dbReference type="GO" id="GO:0009035">
    <property type="term" value="F:type I site-specific deoxyribonuclease activity"/>
    <property type="evidence" value="ECO:0007669"/>
    <property type="project" value="UniProtKB-EC"/>
</dbReference>
<dbReference type="PANTHER" id="PTHR30195:SF15">
    <property type="entry name" value="TYPE I RESTRICTION ENZYME HINDI ENDONUCLEASE SUBUNIT"/>
    <property type="match status" value="1"/>
</dbReference>
<dbReference type="Pfam" id="PF11867">
    <property type="entry name" value="T1RH-like_C"/>
    <property type="match status" value="1"/>
</dbReference>
<evidence type="ECO:0000256" key="6">
    <source>
        <dbReference type="ARBA" id="ARBA00022759"/>
    </source>
</evidence>
<evidence type="ECO:0000313" key="12">
    <source>
        <dbReference type="EMBL" id="AVI50932.1"/>
    </source>
</evidence>